<sequence length="127" mass="14416">MKRLIQGVLLLGVMLLELEASSYEEALLGARKESKPLLLVVCPKETMRCRQSEREILPHPALQATLHSYHFLRLEPKEAPSGLKTPIFPSYYIIDSVKGEVIRELWGHQSVIRLKLFLEGKVVPTTP</sequence>
<accession>Q7MS35</accession>
<evidence type="ECO:0000313" key="1">
    <source>
        <dbReference type="EMBL" id="CAE09920.1"/>
    </source>
</evidence>
<name>Q7MS35_WOLSU</name>
<protein>
    <recommendedName>
        <fullName evidence="3">Thioredoxin family protein</fullName>
    </recommendedName>
</protein>
<reference evidence="1 2" key="1">
    <citation type="journal article" date="2003" name="Proc. Natl. Acad. Sci. U.S.A.">
        <title>Complete genome sequence and analysis of Wolinella succinogenes.</title>
        <authorList>
            <person name="Baar C."/>
            <person name="Eppinger M."/>
            <person name="Raddatz G."/>
            <person name="Simon JM."/>
            <person name="Lanz C."/>
            <person name="Klimmek O."/>
            <person name="Nandakumar R."/>
            <person name="Gross R."/>
            <person name="Rosinus A."/>
            <person name="Keller H."/>
            <person name="Jagtap P."/>
            <person name="Linke B."/>
            <person name="Meyer F."/>
            <person name="Lederer H."/>
            <person name="Schuster S.C."/>
        </authorList>
    </citation>
    <scope>NUCLEOTIDE SEQUENCE [LARGE SCALE GENOMIC DNA]</scope>
    <source>
        <strain evidence="2">ATCC 29543 / DSM 1740 / CCUG 13145 / JCM 31913 / LMG 7466 / NCTC 11488 / FDC 602W</strain>
    </source>
</reference>
<dbReference type="Gene3D" id="3.40.30.10">
    <property type="entry name" value="Glutaredoxin"/>
    <property type="match status" value="1"/>
</dbReference>
<dbReference type="AlphaFoldDB" id="Q7MS35"/>
<organism evidence="2">
    <name type="scientific">Wolinella succinogenes (strain ATCC 29543 / DSM 1740 / CCUG 13145 / JCM 31913 / LMG 7466 / NCTC 11488 / FDC 602W)</name>
    <name type="common">Vibrio succinogenes</name>
    <dbReference type="NCBI Taxonomy" id="273121"/>
    <lineage>
        <taxon>Bacteria</taxon>
        <taxon>Pseudomonadati</taxon>
        <taxon>Campylobacterota</taxon>
        <taxon>Epsilonproteobacteria</taxon>
        <taxon>Campylobacterales</taxon>
        <taxon>Helicobacteraceae</taxon>
        <taxon>Wolinella</taxon>
    </lineage>
</organism>
<dbReference type="STRING" id="273121.WS0807"/>
<dbReference type="Proteomes" id="UP000000422">
    <property type="component" value="Chromosome"/>
</dbReference>
<dbReference type="InterPro" id="IPR036249">
    <property type="entry name" value="Thioredoxin-like_sf"/>
</dbReference>
<keyword evidence="2" id="KW-1185">Reference proteome</keyword>
<dbReference type="KEGG" id="wsu:WS0807"/>
<proteinExistence type="predicted"/>
<dbReference type="HOGENOM" id="CLU_1969653_0_0_7"/>
<dbReference type="EMBL" id="BX571659">
    <property type="protein sequence ID" value="CAE09920.1"/>
    <property type="molecule type" value="Genomic_DNA"/>
</dbReference>
<dbReference type="SUPFAM" id="SSF52833">
    <property type="entry name" value="Thioredoxin-like"/>
    <property type="match status" value="1"/>
</dbReference>
<evidence type="ECO:0000313" key="2">
    <source>
        <dbReference type="Proteomes" id="UP000000422"/>
    </source>
</evidence>
<gene>
    <name evidence="1" type="primary">czcA</name>
    <name evidence="1" type="ordered locus">WS0807</name>
</gene>
<evidence type="ECO:0008006" key="3">
    <source>
        <dbReference type="Google" id="ProtNLM"/>
    </source>
</evidence>